<evidence type="ECO:0000313" key="1">
    <source>
        <dbReference type="EMBL" id="KAJ2892351.1"/>
    </source>
</evidence>
<organism evidence="1 2">
    <name type="scientific">Coemansia aciculifera</name>
    <dbReference type="NCBI Taxonomy" id="417176"/>
    <lineage>
        <taxon>Eukaryota</taxon>
        <taxon>Fungi</taxon>
        <taxon>Fungi incertae sedis</taxon>
        <taxon>Zoopagomycota</taxon>
        <taxon>Kickxellomycotina</taxon>
        <taxon>Kickxellomycetes</taxon>
        <taxon>Kickxellales</taxon>
        <taxon>Kickxellaceae</taxon>
        <taxon>Coemansia</taxon>
    </lineage>
</organism>
<name>A0ACC1M1S7_9FUNG</name>
<dbReference type="Proteomes" id="UP001139981">
    <property type="component" value="Unassembled WGS sequence"/>
</dbReference>
<gene>
    <name evidence="1" type="primary">PRM10_4</name>
    <name evidence="1" type="ORF">IWW38_003253</name>
</gene>
<reference evidence="1" key="1">
    <citation type="submission" date="2022-07" db="EMBL/GenBank/DDBJ databases">
        <title>Phylogenomic reconstructions and comparative analyses of Kickxellomycotina fungi.</title>
        <authorList>
            <person name="Reynolds N.K."/>
            <person name="Stajich J.E."/>
            <person name="Barry K."/>
            <person name="Grigoriev I.V."/>
            <person name="Crous P."/>
            <person name="Smith M.E."/>
        </authorList>
    </citation>
    <scope>NUCLEOTIDE SEQUENCE</scope>
    <source>
        <strain evidence="1">CBS 190363</strain>
    </source>
</reference>
<accession>A0ACC1M1S7</accession>
<keyword evidence="2" id="KW-1185">Reference proteome</keyword>
<feature type="non-terminal residue" evidence="1">
    <location>
        <position position="681"/>
    </location>
</feature>
<comment type="caution">
    <text evidence="1">The sequence shown here is derived from an EMBL/GenBank/DDBJ whole genome shotgun (WGS) entry which is preliminary data.</text>
</comment>
<proteinExistence type="predicted"/>
<evidence type="ECO:0000313" key="2">
    <source>
        <dbReference type="Proteomes" id="UP001139981"/>
    </source>
</evidence>
<protein>
    <submittedName>
        <fullName evidence="1">Pheromone-regulated protein prm10</fullName>
    </submittedName>
</protein>
<sequence length="681" mass="74763">MANSKATSADSKDNRHAGSDAEAQPAQHTPNDSVLDMNGNSLERDLSRVAAWMQNDTRLDSSATHPSRAQRPLQIRLDVAAVERDTDMTTQQTGPAADQPPGLLSHYLQLADIDQQRERLGTRQQRTADDKTRSSSGKTDGSIRQQVRSAFLRGRMARNKDETETDAGSSGGSVSNRVARPESLRVRQPAVDMPLSRICFLDESPGASTSSAAADGHDNSLPLAPPSASVRTTRQQHQRHNLPNLRVPFSETDLTKFLPYALSTPGVQTAIASPNLSRTNSTDDFEDWLKRNGHNLDAAAPSPPQGATDAEAAMLNEKRKRLLEGIHKLLLHQRFLCRLAQAMMQFGAPLHHLEDNLSRMARHLCIAATFTTMPGLVLISVEDATTFTSETKIIRCSNGYDMHRLELTDRIFRSVSKGKISVEEATLELDDVFGAEPLFAWYWQLLNWGLSSWSVCLLAFNGSWLDSLAAFVLGIMAGCLNLLASRLKGFTNLFEVTVSVLIGFFTTVFGRWLCFGAVTLSATVVLLPGLLLTTGIIELTSRNMHAGTIRTAYALTIAFIIAFGLNLGNAIFVEIFSKPERLPDLTMATCSPASRWWWWLAFPVSILSICFIINVHPKNWHACVLVAGAMFSVFWVLVIHLGLKLIGPVVSAFVLGLAANIWSKVFGHNAYATMLPGMMIL</sequence>
<dbReference type="EMBL" id="JANBVB010000752">
    <property type="protein sequence ID" value="KAJ2892351.1"/>
    <property type="molecule type" value="Genomic_DNA"/>
</dbReference>